<feature type="transmembrane region" description="Helical" evidence="7">
    <location>
        <begin position="458"/>
        <end position="480"/>
    </location>
</feature>
<dbReference type="PANTHER" id="PTHR30250">
    <property type="entry name" value="PST FAMILY PREDICTED COLANIC ACID TRANSPORTER"/>
    <property type="match status" value="1"/>
</dbReference>
<feature type="transmembrane region" description="Helical" evidence="7">
    <location>
        <begin position="249"/>
        <end position="267"/>
    </location>
</feature>
<dbReference type="EMBL" id="JACIIV010000020">
    <property type="protein sequence ID" value="MBB6228536.1"/>
    <property type="molecule type" value="Genomic_DNA"/>
</dbReference>
<evidence type="ECO:0000256" key="2">
    <source>
        <dbReference type="ARBA" id="ARBA00007430"/>
    </source>
</evidence>
<reference evidence="8 9" key="1">
    <citation type="submission" date="2020-08" db="EMBL/GenBank/DDBJ databases">
        <title>Genomic Encyclopedia of Type Strains, Phase IV (KMG-IV): sequencing the most valuable type-strain genomes for metagenomic binning, comparative biology and taxonomic classification.</title>
        <authorList>
            <person name="Goeker M."/>
        </authorList>
    </citation>
    <scope>NUCLEOTIDE SEQUENCE [LARGE SCALE GENOMIC DNA]</scope>
    <source>
        <strain evidence="8 9">DSM 102189</strain>
    </source>
</reference>
<evidence type="ECO:0000256" key="6">
    <source>
        <dbReference type="ARBA" id="ARBA00023136"/>
    </source>
</evidence>
<feature type="transmembrane region" description="Helical" evidence="7">
    <location>
        <begin position="302"/>
        <end position="324"/>
    </location>
</feature>
<dbReference type="InterPro" id="IPR050833">
    <property type="entry name" value="Poly_Biosynth_Transport"/>
</dbReference>
<organism evidence="8 9">
    <name type="scientific">Polymorphobacter multimanifer</name>
    <dbReference type="NCBI Taxonomy" id="1070431"/>
    <lineage>
        <taxon>Bacteria</taxon>
        <taxon>Pseudomonadati</taxon>
        <taxon>Pseudomonadota</taxon>
        <taxon>Alphaproteobacteria</taxon>
        <taxon>Sphingomonadales</taxon>
        <taxon>Sphingosinicellaceae</taxon>
        <taxon>Polymorphobacter</taxon>
    </lineage>
</organism>
<feature type="transmembrane region" description="Helical" evidence="7">
    <location>
        <begin position="221"/>
        <end position="243"/>
    </location>
</feature>
<proteinExistence type="inferred from homology"/>
<dbReference type="Pfam" id="PF13440">
    <property type="entry name" value="Polysacc_synt_3"/>
    <property type="match status" value="1"/>
</dbReference>
<evidence type="ECO:0000313" key="9">
    <source>
        <dbReference type="Proteomes" id="UP000538147"/>
    </source>
</evidence>
<comment type="subcellular location">
    <subcellularLocation>
        <location evidence="1">Cell membrane</location>
        <topology evidence="1">Multi-pass membrane protein</topology>
    </subcellularLocation>
</comment>
<dbReference type="AlphaFoldDB" id="A0A841L8M0"/>
<evidence type="ECO:0000256" key="3">
    <source>
        <dbReference type="ARBA" id="ARBA00022475"/>
    </source>
</evidence>
<dbReference type="RefSeq" id="WP_184201026.1">
    <property type="nucleotide sequence ID" value="NZ_JACIIV010000020.1"/>
</dbReference>
<feature type="transmembrane region" description="Helical" evidence="7">
    <location>
        <begin position="190"/>
        <end position="209"/>
    </location>
</feature>
<feature type="transmembrane region" description="Helical" evidence="7">
    <location>
        <begin position="372"/>
        <end position="389"/>
    </location>
</feature>
<evidence type="ECO:0000256" key="1">
    <source>
        <dbReference type="ARBA" id="ARBA00004651"/>
    </source>
</evidence>
<keyword evidence="3" id="KW-1003">Cell membrane</keyword>
<feature type="transmembrane region" description="Helical" evidence="7">
    <location>
        <begin position="426"/>
        <end position="446"/>
    </location>
</feature>
<keyword evidence="5 7" id="KW-1133">Transmembrane helix</keyword>
<comment type="caution">
    <text evidence="8">The sequence shown here is derived from an EMBL/GenBank/DDBJ whole genome shotgun (WGS) entry which is preliminary data.</text>
</comment>
<evidence type="ECO:0000256" key="4">
    <source>
        <dbReference type="ARBA" id="ARBA00022692"/>
    </source>
</evidence>
<feature type="transmembrane region" description="Helical" evidence="7">
    <location>
        <begin position="164"/>
        <end position="184"/>
    </location>
</feature>
<protein>
    <submittedName>
        <fullName evidence="8">O-antigen/teichoic acid export membrane protein</fullName>
    </submittedName>
</protein>
<feature type="transmembrane region" description="Helical" evidence="7">
    <location>
        <begin position="395"/>
        <end position="414"/>
    </location>
</feature>
<keyword evidence="4 7" id="KW-0812">Transmembrane</keyword>
<dbReference type="GO" id="GO:0005886">
    <property type="term" value="C:plasma membrane"/>
    <property type="evidence" value="ECO:0007669"/>
    <property type="project" value="UniProtKB-SubCell"/>
</dbReference>
<gene>
    <name evidence="8" type="ORF">FHS79_002726</name>
</gene>
<dbReference type="PANTHER" id="PTHR30250:SF10">
    <property type="entry name" value="LIPOPOLYSACCHARIDE BIOSYNTHESIS PROTEIN WZXC"/>
    <property type="match status" value="1"/>
</dbReference>
<keyword evidence="9" id="KW-1185">Reference proteome</keyword>
<feature type="transmembrane region" description="Helical" evidence="7">
    <location>
        <begin position="102"/>
        <end position="122"/>
    </location>
</feature>
<accession>A0A841L8M0</accession>
<comment type="similarity">
    <text evidence="2">Belongs to the polysaccharide synthase family.</text>
</comment>
<keyword evidence="6 7" id="KW-0472">Membrane</keyword>
<feature type="transmembrane region" description="Helical" evidence="7">
    <location>
        <begin position="63"/>
        <end position="82"/>
    </location>
</feature>
<feature type="transmembrane region" description="Helical" evidence="7">
    <location>
        <begin position="336"/>
        <end position="360"/>
    </location>
</feature>
<evidence type="ECO:0000256" key="5">
    <source>
        <dbReference type="ARBA" id="ARBA00022989"/>
    </source>
</evidence>
<evidence type="ECO:0000256" key="7">
    <source>
        <dbReference type="SAM" id="Phobius"/>
    </source>
</evidence>
<evidence type="ECO:0000313" key="8">
    <source>
        <dbReference type="EMBL" id="MBB6228536.1"/>
    </source>
</evidence>
<feature type="transmembrane region" description="Helical" evidence="7">
    <location>
        <begin position="134"/>
        <end position="157"/>
    </location>
</feature>
<name>A0A841L8M0_9SPHN</name>
<sequence>MTEIPRDAGRAGTAIPRGKAKSASGLVLRSGASMVAARLVRTLLTVAGMVVLARLLTPAEFGVVALTTTLTVLSLVIVEGAIDLPSLRHTEMTRDAMRSMIWTTLLFMMPLAAAIFAVAPMIERALGIPQLATALRAVLPVMLLQTFFVAGSSVLRLQHRFNTVAIVSIASVAVYLVTAVVLALLDVGLWSIIIAQNVSVLFTVVLLARLTSIDLRWPKRLSLAAVGQVGAYGVSSRVLAWFWSSIDTIAVGAALGPAAVGIYTRAYNITIQFKEPFVALDAPTRQGLIAVRKRDGNVVAQAVVMLRLLTIATASAAAICVVLREPIILILLGDQWQAAAPVLAILILGLPARIALNFFDALAATTGSMPNMMLRHAILCVVMGGGVYLAAPHGIAAVAGVVCAALYLALLLPARAKERTLTGGRLALLGAMAPGLGLGAALLALGEYALVPLADGGLLATLAYTLPAYGLLALAIAAFLPDRWLPIQLRTARAALWHRTADRFQSIKKTEERG</sequence>
<feature type="transmembrane region" description="Helical" evidence="7">
    <location>
        <begin position="39"/>
        <end position="57"/>
    </location>
</feature>
<dbReference type="Proteomes" id="UP000538147">
    <property type="component" value="Unassembled WGS sequence"/>
</dbReference>